<keyword evidence="4" id="KW-0862">Zinc</keyword>
<evidence type="ECO:0000313" key="8">
    <source>
        <dbReference type="Proteomes" id="UP000287166"/>
    </source>
</evidence>
<evidence type="ECO:0000256" key="3">
    <source>
        <dbReference type="ARBA" id="ARBA00022771"/>
    </source>
</evidence>
<evidence type="ECO:0000256" key="2">
    <source>
        <dbReference type="ARBA" id="ARBA00022723"/>
    </source>
</evidence>
<keyword evidence="2" id="KW-0479">Metal-binding</keyword>
<comment type="caution">
    <text evidence="7">The sequence shown here is derived from an EMBL/GenBank/DDBJ whole genome shotgun (WGS) entry which is preliminary data.</text>
</comment>
<dbReference type="PANTHER" id="PTHR46481">
    <property type="entry name" value="ZINC FINGER BED DOMAIN-CONTAINING PROTEIN 4"/>
    <property type="match status" value="1"/>
</dbReference>
<reference evidence="7 8" key="1">
    <citation type="journal article" date="2018" name="Sci. Rep.">
        <title>Genome sequence of the cauliflower mushroom Sparassis crispa (Hanabiratake) and its association with beneficial usage.</title>
        <authorList>
            <person name="Kiyama R."/>
            <person name="Furutani Y."/>
            <person name="Kawaguchi K."/>
            <person name="Nakanishi T."/>
        </authorList>
    </citation>
    <scope>NUCLEOTIDE SEQUENCE [LARGE SCALE GENOMIC DNA]</scope>
</reference>
<keyword evidence="3" id="KW-0863">Zinc-finger</keyword>
<dbReference type="SUPFAM" id="SSF140996">
    <property type="entry name" value="Hermes dimerisation domain"/>
    <property type="match status" value="1"/>
</dbReference>
<sequence length="665" mass="74602">MGKKALPDAASSHSSLKLHVSRKAAKVMQTLKAGMKALTRPLKCLRKAASSSKLSCTSSRVSTYTSKPDTISIHSDSGSAEALALTDAISIHSSTSSSNEGGLEENDAQELTHLQATWRSPVYTFFKSNVSVEYYNGCKCHFFPCAARKCKNPLGGVRRYQDSKDKAFTLNLKTHAINCFGAAAVEAAIKGDKAPRDGSIFAVFAHTWKLVKWVTESNHPVRIVSDREFQELMMAGHPTLVLPSSMTLARDIKSLFEHCRERIGQLLREHPGHLNFATDAWTSPNHCAFVAWTVHLEFQGYPLSFLLDVIEVLESHTGQTLAREFQAMLVRYGIEQKILTFNGNNATSNDKQTTELAKLPNSFEEVHRVRCFNHTLQLSAKSLLKPFNAALAKLSDLQDDTPDDLPDLLGPDDDGDDDDDDDVENAGMEFTDEEEIYKEVDGLAELDDDAREALLNETADVQATLTKIHQLAFAIIHSSTIALPAWCEMCQHYKLRVRIIPRDVVTRWSSTYDMLSFAIRYRQPINAITADKVLKLRKYELDMDDWQIAQALMQVLKKYKKATLFFSQDSISTIANVIPTTSFAGEQSVPPAIQSVMGLARTTMNRYYSKTDLSSIYRIAMVLHPSLKLEYFKQRSWDQTWIDTAENITREEYIAVYEEAATLQQ</sequence>
<protein>
    <recommendedName>
        <fullName evidence="9">AC transposase</fullName>
    </recommendedName>
</protein>
<evidence type="ECO:0000256" key="5">
    <source>
        <dbReference type="ARBA" id="ARBA00023242"/>
    </source>
</evidence>
<dbReference type="EMBL" id="BFAD01000004">
    <property type="protein sequence ID" value="GBE82246.1"/>
    <property type="molecule type" value="Genomic_DNA"/>
</dbReference>
<dbReference type="OrthoDB" id="2677917at2759"/>
<dbReference type="InParanoid" id="A0A401GJA4"/>
<feature type="region of interest" description="Disordered" evidence="6">
    <location>
        <begin position="398"/>
        <end position="430"/>
    </location>
</feature>
<keyword evidence="5" id="KW-0539">Nucleus</keyword>
<evidence type="ECO:0000256" key="4">
    <source>
        <dbReference type="ARBA" id="ARBA00022833"/>
    </source>
</evidence>
<name>A0A401GJA4_9APHY</name>
<organism evidence="7 8">
    <name type="scientific">Sparassis crispa</name>
    <dbReference type="NCBI Taxonomy" id="139825"/>
    <lineage>
        <taxon>Eukaryota</taxon>
        <taxon>Fungi</taxon>
        <taxon>Dikarya</taxon>
        <taxon>Basidiomycota</taxon>
        <taxon>Agaricomycotina</taxon>
        <taxon>Agaricomycetes</taxon>
        <taxon>Polyporales</taxon>
        <taxon>Sparassidaceae</taxon>
        <taxon>Sparassis</taxon>
    </lineage>
</organism>
<keyword evidence="8" id="KW-1185">Reference proteome</keyword>
<dbReference type="GO" id="GO:0005634">
    <property type="term" value="C:nucleus"/>
    <property type="evidence" value="ECO:0007669"/>
    <property type="project" value="UniProtKB-SubCell"/>
</dbReference>
<gene>
    <name evidence="7" type="ORF">SCP_0406300</name>
</gene>
<dbReference type="GeneID" id="38779163"/>
<evidence type="ECO:0008006" key="9">
    <source>
        <dbReference type="Google" id="ProtNLM"/>
    </source>
</evidence>
<dbReference type="GO" id="GO:0008270">
    <property type="term" value="F:zinc ion binding"/>
    <property type="evidence" value="ECO:0007669"/>
    <property type="project" value="UniProtKB-KW"/>
</dbReference>
<dbReference type="STRING" id="139825.A0A401GJA4"/>
<evidence type="ECO:0000256" key="1">
    <source>
        <dbReference type="ARBA" id="ARBA00004123"/>
    </source>
</evidence>
<proteinExistence type="predicted"/>
<dbReference type="SUPFAM" id="SSF53098">
    <property type="entry name" value="Ribonuclease H-like"/>
    <property type="match status" value="1"/>
</dbReference>
<evidence type="ECO:0000256" key="6">
    <source>
        <dbReference type="SAM" id="MobiDB-lite"/>
    </source>
</evidence>
<dbReference type="Proteomes" id="UP000287166">
    <property type="component" value="Unassembled WGS sequence"/>
</dbReference>
<evidence type="ECO:0000313" key="7">
    <source>
        <dbReference type="EMBL" id="GBE82246.1"/>
    </source>
</evidence>
<dbReference type="InterPro" id="IPR052035">
    <property type="entry name" value="ZnF_BED_domain_contain"/>
</dbReference>
<dbReference type="InterPro" id="IPR012337">
    <property type="entry name" value="RNaseH-like_sf"/>
</dbReference>
<dbReference type="RefSeq" id="XP_027613159.1">
    <property type="nucleotide sequence ID" value="XM_027757358.1"/>
</dbReference>
<dbReference type="AlphaFoldDB" id="A0A401GJA4"/>
<comment type="subcellular location">
    <subcellularLocation>
        <location evidence="1">Nucleus</location>
    </subcellularLocation>
</comment>
<dbReference type="PANTHER" id="PTHR46481:SF10">
    <property type="entry name" value="ZINC FINGER BED DOMAIN-CONTAINING PROTEIN 39"/>
    <property type="match status" value="1"/>
</dbReference>
<accession>A0A401GJA4</accession>